<feature type="non-terminal residue" evidence="1">
    <location>
        <position position="1"/>
    </location>
</feature>
<dbReference type="Proteomes" id="UP000789396">
    <property type="component" value="Unassembled WGS sequence"/>
</dbReference>
<dbReference type="OrthoDB" id="10510185at2759"/>
<evidence type="ECO:0000313" key="2">
    <source>
        <dbReference type="Proteomes" id="UP000789396"/>
    </source>
</evidence>
<feature type="non-terminal residue" evidence="1">
    <location>
        <position position="174"/>
    </location>
</feature>
<reference evidence="1" key="1">
    <citation type="submission" date="2021-06" db="EMBL/GenBank/DDBJ databases">
        <authorList>
            <person name="Kallberg Y."/>
            <person name="Tangrot J."/>
            <person name="Rosling A."/>
        </authorList>
    </citation>
    <scope>NUCLEOTIDE SEQUENCE</scope>
    <source>
        <strain evidence="1">IN212</strain>
    </source>
</reference>
<comment type="caution">
    <text evidence="1">The sequence shown here is derived from an EMBL/GenBank/DDBJ whole genome shotgun (WGS) entry which is preliminary data.</text>
</comment>
<organism evidence="1 2">
    <name type="scientific">Racocetra fulgida</name>
    <dbReference type="NCBI Taxonomy" id="60492"/>
    <lineage>
        <taxon>Eukaryota</taxon>
        <taxon>Fungi</taxon>
        <taxon>Fungi incertae sedis</taxon>
        <taxon>Mucoromycota</taxon>
        <taxon>Glomeromycotina</taxon>
        <taxon>Glomeromycetes</taxon>
        <taxon>Diversisporales</taxon>
        <taxon>Gigasporaceae</taxon>
        <taxon>Racocetra</taxon>
    </lineage>
</organism>
<accession>A0A9N9P4N7</accession>
<gene>
    <name evidence="1" type="ORF">RFULGI_LOCUS16111</name>
</gene>
<dbReference type="AlphaFoldDB" id="A0A9N9P4N7"/>
<dbReference type="EMBL" id="CAJVPZ010055386">
    <property type="protein sequence ID" value="CAG8784461.1"/>
    <property type="molecule type" value="Genomic_DNA"/>
</dbReference>
<sequence length="174" mass="20163">NYCEATEEIDDNDVWVEELYNIDQPLTEKWRGRPPKNLVNNAVNQKRKRKRMVSSPPLNFDEAMALKNDIEVFRSSQKNVPIMHTDKGKQKEQILTIDESDDYDEDDVDEIFDEIEYESEELEELEGFSSNCISTYEESVEEIESEEMNKIIEIESLAVCLAVMEEIPTGKTAS</sequence>
<evidence type="ECO:0000313" key="1">
    <source>
        <dbReference type="EMBL" id="CAG8784461.1"/>
    </source>
</evidence>
<proteinExistence type="predicted"/>
<name>A0A9N9P4N7_9GLOM</name>
<keyword evidence="2" id="KW-1185">Reference proteome</keyword>
<protein>
    <submittedName>
        <fullName evidence="1">15926_t:CDS:1</fullName>
    </submittedName>
</protein>